<comment type="caution">
    <text evidence="1">The sequence shown here is derived from an EMBL/GenBank/DDBJ whole genome shotgun (WGS) entry which is preliminary data.</text>
</comment>
<dbReference type="Proteomes" id="UP000327157">
    <property type="component" value="Chromosome 14"/>
</dbReference>
<protein>
    <submittedName>
        <fullName evidence="1">Proteinaceous RNase P 1</fullName>
    </submittedName>
</protein>
<organism evidence="1 2">
    <name type="scientific">Pyrus ussuriensis x Pyrus communis</name>
    <dbReference type="NCBI Taxonomy" id="2448454"/>
    <lineage>
        <taxon>Eukaryota</taxon>
        <taxon>Viridiplantae</taxon>
        <taxon>Streptophyta</taxon>
        <taxon>Embryophyta</taxon>
        <taxon>Tracheophyta</taxon>
        <taxon>Spermatophyta</taxon>
        <taxon>Magnoliopsida</taxon>
        <taxon>eudicotyledons</taxon>
        <taxon>Gunneridae</taxon>
        <taxon>Pentapetalae</taxon>
        <taxon>rosids</taxon>
        <taxon>fabids</taxon>
        <taxon>Rosales</taxon>
        <taxon>Rosaceae</taxon>
        <taxon>Amygdaloideae</taxon>
        <taxon>Maleae</taxon>
        <taxon>Pyrus</taxon>
    </lineage>
</organism>
<dbReference type="AlphaFoldDB" id="A0A5N5G3J7"/>
<name>A0A5N5G3J7_9ROSA</name>
<sequence length="90" mass="9853">MSSWCFRTPLGDSRRAFLLALLETAGDNGDGESLEGARVQRSSLLSMEKLLVLVQIGKEKSGEVLRVEGEWVGFGCVWIFWMGGEATEAS</sequence>
<gene>
    <name evidence="1" type="ORF">D8674_011519</name>
</gene>
<reference evidence="1 2" key="3">
    <citation type="submission" date="2019-11" db="EMBL/GenBank/DDBJ databases">
        <title>A de novo genome assembly of a pear dwarfing rootstock.</title>
        <authorList>
            <person name="Wang F."/>
            <person name="Wang J."/>
            <person name="Li S."/>
            <person name="Zhang Y."/>
            <person name="Fang M."/>
            <person name="Ma L."/>
            <person name="Zhao Y."/>
            <person name="Jiang S."/>
        </authorList>
    </citation>
    <scope>NUCLEOTIDE SEQUENCE [LARGE SCALE GENOMIC DNA]</scope>
    <source>
        <strain evidence="1">S2</strain>
        <tissue evidence="1">Leaf</tissue>
    </source>
</reference>
<dbReference type="EMBL" id="SMOL01000553">
    <property type="protein sequence ID" value="KAB2608351.1"/>
    <property type="molecule type" value="Genomic_DNA"/>
</dbReference>
<evidence type="ECO:0000313" key="2">
    <source>
        <dbReference type="Proteomes" id="UP000327157"/>
    </source>
</evidence>
<reference evidence="2" key="2">
    <citation type="submission" date="2019-10" db="EMBL/GenBank/DDBJ databases">
        <title>A de novo genome assembly of a pear dwarfing rootstock.</title>
        <authorList>
            <person name="Wang F."/>
            <person name="Wang J."/>
            <person name="Li S."/>
            <person name="Zhang Y."/>
            <person name="Fang M."/>
            <person name="Ma L."/>
            <person name="Zhao Y."/>
            <person name="Jiang S."/>
        </authorList>
    </citation>
    <scope>NUCLEOTIDE SEQUENCE [LARGE SCALE GENOMIC DNA]</scope>
</reference>
<accession>A0A5N5G3J7</accession>
<keyword evidence="2" id="KW-1185">Reference proteome</keyword>
<evidence type="ECO:0000313" key="1">
    <source>
        <dbReference type="EMBL" id="KAB2608351.1"/>
    </source>
</evidence>
<reference evidence="1 2" key="1">
    <citation type="submission" date="2019-09" db="EMBL/GenBank/DDBJ databases">
        <authorList>
            <person name="Ou C."/>
        </authorList>
    </citation>
    <scope>NUCLEOTIDE SEQUENCE [LARGE SCALE GENOMIC DNA]</scope>
    <source>
        <strain evidence="1">S2</strain>
        <tissue evidence="1">Leaf</tissue>
    </source>
</reference>
<proteinExistence type="predicted"/>